<name>A0A2S9YB31_9BACT</name>
<dbReference type="EMBL" id="PVNK01000123">
    <property type="protein sequence ID" value="PRQ02328.1"/>
    <property type="molecule type" value="Genomic_DNA"/>
</dbReference>
<reference evidence="1 2" key="1">
    <citation type="submission" date="2018-03" db="EMBL/GenBank/DDBJ databases">
        <title>Draft Genome Sequences of the Obligatory Marine Myxobacteria Enhygromyxa salina SWB005.</title>
        <authorList>
            <person name="Poehlein A."/>
            <person name="Moghaddam J.A."/>
            <person name="Harms H."/>
            <person name="Alanjari M."/>
            <person name="Koenig G.M."/>
            <person name="Daniel R."/>
            <person name="Schaeberle T.F."/>
        </authorList>
    </citation>
    <scope>NUCLEOTIDE SEQUENCE [LARGE SCALE GENOMIC DNA]</scope>
    <source>
        <strain evidence="1 2">SWB005</strain>
    </source>
</reference>
<evidence type="ECO:0000313" key="1">
    <source>
        <dbReference type="EMBL" id="PRQ02328.1"/>
    </source>
</evidence>
<accession>A0A2S9YB31</accession>
<protein>
    <submittedName>
        <fullName evidence="1">Uncharacterized protein</fullName>
    </submittedName>
</protein>
<dbReference type="Proteomes" id="UP000237968">
    <property type="component" value="Unassembled WGS sequence"/>
</dbReference>
<proteinExistence type="predicted"/>
<organism evidence="1 2">
    <name type="scientific">Enhygromyxa salina</name>
    <dbReference type="NCBI Taxonomy" id="215803"/>
    <lineage>
        <taxon>Bacteria</taxon>
        <taxon>Pseudomonadati</taxon>
        <taxon>Myxococcota</taxon>
        <taxon>Polyangia</taxon>
        <taxon>Nannocystales</taxon>
        <taxon>Nannocystaceae</taxon>
        <taxon>Enhygromyxa</taxon>
    </lineage>
</organism>
<comment type="caution">
    <text evidence="1">The sequence shown here is derived from an EMBL/GenBank/DDBJ whole genome shotgun (WGS) entry which is preliminary data.</text>
</comment>
<evidence type="ECO:0000313" key="2">
    <source>
        <dbReference type="Proteomes" id="UP000237968"/>
    </source>
</evidence>
<dbReference type="AlphaFoldDB" id="A0A2S9YB31"/>
<sequence>MALWSKQERPPGPILDQLDGLRSERSTVAPLGELKATAYREGGATVIVFDAGTCLVLPPPAAAPWPLTEGFGFEPPPSFGAAMAIANGMELSYVDAGSVPAHSGEVTREHTRFFTGAGREAFESWRDDWLMPILEEPEEYGYDAATLARHEPSDFMVVYDDANGTFGGFHRQIAGPAGEPAFVLWMHDEPGGFYGRSLARADTLTYGDYLVAFIHAHATDSDAYGLLFRR</sequence>
<keyword evidence="2" id="KW-1185">Reference proteome</keyword>
<gene>
    <name evidence="1" type="ORF">ENSA5_24190</name>
</gene>